<dbReference type="EMBL" id="UINC01000985">
    <property type="protein sequence ID" value="SUZ66475.1"/>
    <property type="molecule type" value="Genomic_DNA"/>
</dbReference>
<dbReference type="Gene3D" id="2.160.10.10">
    <property type="entry name" value="Hexapeptide repeat proteins"/>
    <property type="match status" value="1"/>
</dbReference>
<sequence>MNESKLNYHSPEKILKLQESGVKIPDMNSVFVGQEVKLEQIYSGCTIHPLTRITGSKTHIHSGAQIGVSGPATLENSWVGENAIVGNLGSVTLKNTVLGPQTILGAGAAEHAVFLGKETMVNDFTTGYGFRIRKGSLYEEDASSAQHTDTKMTVLFPWTTLGSSINFCDALLAGGTGPGLGFFSEVGSGTIHFNFSIRGDKATASLFGDVSSGVFLDQERLFIGGNNSLLGPIKASFGSMTAAGVRINGSLSPGLHFGHALPKGKIDYDQRIYLGASGIVTKQVDVLAELTALFHWYQQIRIGCVALNPVQKFLYDSGLRMVELNYQERLAQLNLYVDAIENSLCFLSRSKKVSKNEISEQKHLLEHWPDIEKQLVSPAEFELMVPESLTNSIRQQQADGKPAYTELIQGLSPEGKQKGKEWLKTIADSVRIVFAAVKKKEK</sequence>
<evidence type="ECO:0008006" key="2">
    <source>
        <dbReference type="Google" id="ProtNLM"/>
    </source>
</evidence>
<proteinExistence type="predicted"/>
<organism evidence="1">
    <name type="scientific">marine metagenome</name>
    <dbReference type="NCBI Taxonomy" id="408172"/>
    <lineage>
        <taxon>unclassified sequences</taxon>
        <taxon>metagenomes</taxon>
        <taxon>ecological metagenomes</taxon>
    </lineage>
</organism>
<dbReference type="InterPro" id="IPR011004">
    <property type="entry name" value="Trimer_LpxA-like_sf"/>
</dbReference>
<protein>
    <recommendedName>
        <fullName evidence="2">UDP-N-acetylglucosamine pyrophosphorylase</fullName>
    </recommendedName>
</protein>
<dbReference type="SUPFAM" id="SSF51161">
    <property type="entry name" value="Trimeric LpxA-like enzymes"/>
    <property type="match status" value="1"/>
</dbReference>
<accession>A0A381PHI4</accession>
<name>A0A381PHI4_9ZZZZ</name>
<dbReference type="AlphaFoldDB" id="A0A381PHI4"/>
<reference evidence="1" key="1">
    <citation type="submission" date="2018-05" db="EMBL/GenBank/DDBJ databases">
        <authorList>
            <person name="Lanie J.A."/>
            <person name="Ng W.-L."/>
            <person name="Kazmierczak K.M."/>
            <person name="Andrzejewski T.M."/>
            <person name="Davidsen T.M."/>
            <person name="Wayne K.J."/>
            <person name="Tettelin H."/>
            <person name="Glass J.I."/>
            <person name="Rusch D."/>
            <person name="Podicherti R."/>
            <person name="Tsui H.-C.T."/>
            <person name="Winkler M.E."/>
        </authorList>
    </citation>
    <scope>NUCLEOTIDE SEQUENCE</scope>
</reference>
<evidence type="ECO:0000313" key="1">
    <source>
        <dbReference type="EMBL" id="SUZ66475.1"/>
    </source>
</evidence>
<gene>
    <name evidence="1" type="ORF">METZ01_LOCUS19329</name>
</gene>